<comment type="caution">
    <text evidence="1">The sequence shown here is derived from an EMBL/GenBank/DDBJ whole genome shotgun (WGS) entry which is preliminary data.</text>
</comment>
<name>A0A4P9VRD9_9GAMM</name>
<dbReference type="GO" id="GO:0000287">
    <property type="term" value="F:magnesium ion binding"/>
    <property type="evidence" value="ECO:0007669"/>
    <property type="project" value="InterPro"/>
</dbReference>
<keyword evidence="2" id="KW-1185">Reference proteome</keyword>
<dbReference type="EMBL" id="NDXW01000001">
    <property type="protein sequence ID" value="RDH44630.1"/>
    <property type="molecule type" value="Genomic_DNA"/>
</dbReference>
<gene>
    <name evidence="1" type="ORF">B9G39_14975</name>
</gene>
<evidence type="ECO:0000313" key="1">
    <source>
        <dbReference type="EMBL" id="RDH44630.1"/>
    </source>
</evidence>
<dbReference type="AlphaFoldDB" id="A0A4P9VRD9"/>
<protein>
    <submittedName>
        <fullName evidence="1">RusA family crossover junction endodeoxyribonuclease</fullName>
    </submittedName>
</protein>
<sequence>MTTTYAITPNTKPRMTRADKWKQRPCVMQYRAYKDALRELSIELPESGYHLIFVLPMPKSWSKKKRAEMRGQPHRATPDKDNLEKGLLDALFVDDAHIWDGRVSKYWGDEGQIIVKRIPTYDTLDEALNSTIH</sequence>
<dbReference type="InterPro" id="IPR036614">
    <property type="entry name" value="RusA-like_sf"/>
</dbReference>
<dbReference type="InterPro" id="IPR008822">
    <property type="entry name" value="Endonuclease_RusA-like"/>
</dbReference>
<dbReference type="SUPFAM" id="SSF103084">
    <property type="entry name" value="Holliday junction resolvase RusA"/>
    <property type="match status" value="1"/>
</dbReference>
<dbReference type="GO" id="GO:0006310">
    <property type="term" value="P:DNA recombination"/>
    <property type="evidence" value="ECO:0007669"/>
    <property type="project" value="InterPro"/>
</dbReference>
<dbReference type="Pfam" id="PF05866">
    <property type="entry name" value="RusA"/>
    <property type="match status" value="1"/>
</dbReference>
<organism evidence="1 2">
    <name type="scientific">Zooshikella ganghwensis</name>
    <dbReference type="NCBI Taxonomy" id="202772"/>
    <lineage>
        <taxon>Bacteria</taxon>
        <taxon>Pseudomonadati</taxon>
        <taxon>Pseudomonadota</taxon>
        <taxon>Gammaproteobacteria</taxon>
        <taxon>Oceanospirillales</taxon>
        <taxon>Zooshikellaceae</taxon>
        <taxon>Zooshikella</taxon>
    </lineage>
</organism>
<proteinExistence type="predicted"/>
<accession>A0A4P9VRD9</accession>
<evidence type="ECO:0000313" key="2">
    <source>
        <dbReference type="Proteomes" id="UP000257039"/>
    </source>
</evidence>
<dbReference type="RefSeq" id="WP_094787744.1">
    <property type="nucleotide sequence ID" value="NZ_NDXW01000001.1"/>
</dbReference>
<dbReference type="GO" id="GO:0006281">
    <property type="term" value="P:DNA repair"/>
    <property type="evidence" value="ECO:0007669"/>
    <property type="project" value="InterPro"/>
</dbReference>
<reference evidence="1 2" key="1">
    <citation type="submission" date="2017-04" db="EMBL/GenBank/DDBJ databases">
        <title>Draft genome sequence of Zooshikella ganghwensis VG4 isolated from Red Sea sediments.</title>
        <authorList>
            <person name="Rehman Z."/>
            <person name="Alam I."/>
            <person name="Kamau A."/>
            <person name="Bajic V."/>
            <person name="Leiknes T."/>
        </authorList>
    </citation>
    <scope>NUCLEOTIDE SEQUENCE [LARGE SCALE GENOMIC DNA]</scope>
    <source>
        <strain evidence="1 2">VG4</strain>
    </source>
</reference>
<dbReference type="Proteomes" id="UP000257039">
    <property type="component" value="Unassembled WGS sequence"/>
</dbReference>